<dbReference type="PANTHER" id="PTHR11596">
    <property type="entry name" value="ALKALINE PHOSPHATASE"/>
    <property type="match status" value="1"/>
</dbReference>
<keyword evidence="4" id="KW-0378">Hydrolase</keyword>
<dbReference type="Proteomes" id="UP000198660">
    <property type="component" value="Unassembled WGS sequence"/>
</dbReference>
<evidence type="ECO:0000256" key="4">
    <source>
        <dbReference type="ARBA" id="ARBA00022801"/>
    </source>
</evidence>
<keyword evidence="6 8" id="KW-0460">Magnesium</keyword>
<feature type="binding site" evidence="8">
    <location>
        <position position="291"/>
    </location>
    <ligand>
        <name>Zn(2+)</name>
        <dbReference type="ChEBI" id="CHEBI:29105"/>
        <label>2</label>
    </ligand>
</feature>
<dbReference type="Pfam" id="PF00245">
    <property type="entry name" value="Alk_phosphatase"/>
    <property type="match status" value="1"/>
</dbReference>
<evidence type="ECO:0000256" key="6">
    <source>
        <dbReference type="ARBA" id="ARBA00022842"/>
    </source>
</evidence>
<keyword evidence="2" id="KW-0597">Phosphoprotein</keyword>
<dbReference type="CDD" id="cd16012">
    <property type="entry name" value="ALP"/>
    <property type="match status" value="1"/>
</dbReference>
<gene>
    <name evidence="11" type="ORF">SAMN05444972_105152</name>
</gene>
<comment type="similarity">
    <text evidence="1 9">Belongs to the alkaline phosphatase family.</text>
</comment>
<dbReference type="EMBL" id="FPAA01000005">
    <property type="protein sequence ID" value="SFS65087.1"/>
    <property type="molecule type" value="Genomic_DNA"/>
</dbReference>
<feature type="binding site" evidence="8">
    <location>
        <position position="50"/>
    </location>
    <ligand>
        <name>Mg(2+)</name>
        <dbReference type="ChEBI" id="CHEBI:18420"/>
    </ligand>
</feature>
<dbReference type="PANTHER" id="PTHR11596:SF5">
    <property type="entry name" value="ALKALINE PHOSPHATASE"/>
    <property type="match status" value="1"/>
</dbReference>
<dbReference type="SMART" id="SM00098">
    <property type="entry name" value="alkPPc"/>
    <property type="match status" value="1"/>
</dbReference>
<feature type="binding site" evidence="8">
    <location>
        <position position="382"/>
    </location>
    <ligand>
        <name>Zn(2+)</name>
        <dbReference type="ChEBI" id="CHEBI:29105"/>
        <label>2</label>
    </ligand>
</feature>
<evidence type="ECO:0000313" key="11">
    <source>
        <dbReference type="EMBL" id="SFS65087.1"/>
    </source>
</evidence>
<protein>
    <submittedName>
        <fullName evidence="11">Alkaline phosphatase</fullName>
    </submittedName>
</protein>
<sequence>MLKKSAWISGSIATVTTIAAAIAVIPAWADSNTAASHHHTPKNVILMIGDGMGAGHRQAIRLSKVGLNGNLEMDNLPISGLVHTSPSDSSATVTDSAAAGTAMATGVKTYNGAIAVNHNKQPIPTILERAKQMGKATGLVTTSQITDATPASFASHVTNRKEQSEIARQMIEESQPDVLLGGGEDYFYPVGNPGKYPDTDKQKSSAPSHLVKEAIKNGYTYVSNRKELRQTTSKKILGLFANEEMFIQAPEDEGATYQPVVPLKEMTKKALYTLNKSKNGFFLLIEEEGIDEMAHNNNSELTLKSGQAFDRTVGIVKHYAKKQGDTLVIVVGDHETGGMTIEDEGDSSHPDESGDGLSQEDGPFPIAHSSKTFIIDWTTGNHTGVDVPLTAMGPGSKRLTGMYENTTLYDVMYQVLSDR</sequence>
<evidence type="ECO:0000256" key="8">
    <source>
        <dbReference type="PIRSR" id="PIRSR601952-2"/>
    </source>
</evidence>
<accession>A0A1I6RK65</accession>
<organism evidence="11 12">
    <name type="scientific">Marininema halotolerans</name>
    <dbReference type="NCBI Taxonomy" id="1155944"/>
    <lineage>
        <taxon>Bacteria</taxon>
        <taxon>Bacillati</taxon>
        <taxon>Bacillota</taxon>
        <taxon>Bacilli</taxon>
        <taxon>Bacillales</taxon>
        <taxon>Thermoactinomycetaceae</taxon>
        <taxon>Marininema</taxon>
    </lineage>
</organism>
<dbReference type="InterPro" id="IPR017850">
    <property type="entry name" value="Alkaline_phosphatase_core_sf"/>
</dbReference>
<name>A0A1I6RK65_9BACL</name>
<feature type="region of interest" description="Disordered" evidence="10">
    <location>
        <begin position="337"/>
        <end position="363"/>
    </location>
</feature>
<evidence type="ECO:0000256" key="1">
    <source>
        <dbReference type="ARBA" id="ARBA00005984"/>
    </source>
</evidence>
<evidence type="ECO:0000256" key="9">
    <source>
        <dbReference type="RuleBase" id="RU003946"/>
    </source>
</evidence>
<feature type="active site" description="Phosphoserine intermediate" evidence="7">
    <location>
        <position position="96"/>
    </location>
</feature>
<dbReference type="Gene3D" id="3.40.720.10">
    <property type="entry name" value="Alkaline Phosphatase, subunit A"/>
    <property type="match status" value="1"/>
</dbReference>
<keyword evidence="12" id="KW-1185">Reference proteome</keyword>
<keyword evidence="3 8" id="KW-0479">Metal-binding</keyword>
<reference evidence="12" key="1">
    <citation type="submission" date="2016-10" db="EMBL/GenBank/DDBJ databases">
        <authorList>
            <person name="Varghese N."/>
            <person name="Submissions S."/>
        </authorList>
    </citation>
    <scope>NUCLEOTIDE SEQUENCE [LARGE SCALE GENOMIC DNA]</scope>
    <source>
        <strain evidence="12">DSM 45789</strain>
    </source>
</reference>
<feature type="binding site" evidence="8">
    <location>
        <position position="295"/>
    </location>
    <ligand>
        <name>Zn(2+)</name>
        <dbReference type="ChEBI" id="CHEBI:29105"/>
        <label>2</label>
    </ligand>
</feature>
<dbReference type="GO" id="GO:0046872">
    <property type="term" value="F:metal ion binding"/>
    <property type="evidence" value="ECO:0007669"/>
    <property type="project" value="UniProtKB-KW"/>
</dbReference>
<dbReference type="RefSeq" id="WP_091836440.1">
    <property type="nucleotide sequence ID" value="NZ_FPAA01000005.1"/>
</dbReference>
<evidence type="ECO:0000256" key="5">
    <source>
        <dbReference type="ARBA" id="ARBA00022833"/>
    </source>
</evidence>
<dbReference type="InterPro" id="IPR018299">
    <property type="entry name" value="Alkaline_phosphatase_AS"/>
</dbReference>
<dbReference type="PROSITE" id="PS00123">
    <property type="entry name" value="ALKALINE_PHOSPHATASE"/>
    <property type="match status" value="1"/>
</dbReference>
<dbReference type="GO" id="GO:0004035">
    <property type="term" value="F:alkaline phosphatase activity"/>
    <property type="evidence" value="ECO:0007669"/>
    <property type="project" value="TreeGrafter"/>
</dbReference>
<dbReference type="AlphaFoldDB" id="A0A1I6RK65"/>
<dbReference type="SUPFAM" id="SSF53649">
    <property type="entry name" value="Alkaline phosphatase-like"/>
    <property type="match status" value="1"/>
</dbReference>
<feature type="binding site" evidence="8">
    <location>
        <position position="286"/>
    </location>
    <ligand>
        <name>Mg(2+)</name>
        <dbReference type="ChEBI" id="CHEBI:18420"/>
    </ligand>
</feature>
<evidence type="ECO:0000256" key="10">
    <source>
        <dbReference type="SAM" id="MobiDB-lite"/>
    </source>
</evidence>
<feature type="binding site" evidence="8">
    <location>
        <position position="149"/>
    </location>
    <ligand>
        <name>Mg(2+)</name>
        <dbReference type="ChEBI" id="CHEBI:18420"/>
    </ligand>
</feature>
<feature type="binding site" evidence="8">
    <location>
        <position position="147"/>
    </location>
    <ligand>
        <name>Mg(2+)</name>
        <dbReference type="ChEBI" id="CHEBI:18420"/>
    </ligand>
</feature>
<feature type="binding site" evidence="8">
    <location>
        <position position="333"/>
    </location>
    <ligand>
        <name>Zn(2+)</name>
        <dbReference type="ChEBI" id="CHEBI:29105"/>
        <label>2</label>
    </ligand>
</feature>
<dbReference type="InterPro" id="IPR001952">
    <property type="entry name" value="Alkaline_phosphatase"/>
</dbReference>
<feature type="binding site" evidence="8">
    <location>
        <position position="50"/>
    </location>
    <ligand>
        <name>Zn(2+)</name>
        <dbReference type="ChEBI" id="CHEBI:29105"/>
        <label>2</label>
    </ligand>
</feature>
<dbReference type="PRINTS" id="PR00113">
    <property type="entry name" value="ALKPHPHTASE"/>
</dbReference>
<proteinExistence type="inferred from homology"/>
<comment type="cofactor">
    <cofactor evidence="8">
        <name>Mg(2+)</name>
        <dbReference type="ChEBI" id="CHEBI:18420"/>
    </cofactor>
    <text evidence="8">Binds 1 Mg(2+) ion.</text>
</comment>
<dbReference type="OrthoDB" id="9794455at2"/>
<keyword evidence="5 8" id="KW-0862">Zinc</keyword>
<evidence type="ECO:0000256" key="3">
    <source>
        <dbReference type="ARBA" id="ARBA00022723"/>
    </source>
</evidence>
<evidence type="ECO:0000256" key="2">
    <source>
        <dbReference type="ARBA" id="ARBA00022553"/>
    </source>
</evidence>
<feature type="binding site" evidence="8">
    <location>
        <position position="334"/>
    </location>
    <ligand>
        <name>Zn(2+)</name>
        <dbReference type="ChEBI" id="CHEBI:29105"/>
        <label>2</label>
    </ligand>
</feature>
<evidence type="ECO:0000313" key="12">
    <source>
        <dbReference type="Proteomes" id="UP000198660"/>
    </source>
</evidence>
<evidence type="ECO:0000256" key="7">
    <source>
        <dbReference type="PIRSR" id="PIRSR601952-1"/>
    </source>
</evidence>
<comment type="cofactor">
    <cofactor evidence="8">
        <name>Zn(2+)</name>
        <dbReference type="ChEBI" id="CHEBI:29105"/>
    </cofactor>
    <text evidence="8">Binds 2 Zn(2+) ions.</text>
</comment>